<feature type="binding site" evidence="10">
    <location>
        <position position="137"/>
    </location>
    <ligand>
        <name>Mn(2+)</name>
        <dbReference type="ChEBI" id="CHEBI:29035"/>
        <label>1</label>
    </ligand>
</feature>
<comment type="pathway">
    <text evidence="1 13">Nitrogen metabolism; urea cycle; L-ornithine and urea from L-arginine: step 1/1.</text>
</comment>
<dbReference type="CDD" id="cd09989">
    <property type="entry name" value="Arginase"/>
    <property type="match status" value="1"/>
</dbReference>
<evidence type="ECO:0000256" key="1">
    <source>
        <dbReference type="ARBA" id="ARBA00005098"/>
    </source>
</evidence>
<dbReference type="FunFam" id="3.40.800.10:FF:000012">
    <property type="entry name" value="Arginase"/>
    <property type="match status" value="1"/>
</dbReference>
<accession>A0A9D4R4Y6</accession>
<reference evidence="14" key="2">
    <citation type="submission" date="2020-11" db="EMBL/GenBank/DDBJ databases">
        <authorList>
            <person name="McCartney M.A."/>
            <person name="Auch B."/>
            <person name="Kono T."/>
            <person name="Mallez S."/>
            <person name="Becker A."/>
            <person name="Gohl D.M."/>
            <person name="Silverstein K.A.T."/>
            <person name="Koren S."/>
            <person name="Bechman K.B."/>
            <person name="Herman A."/>
            <person name="Abrahante J.E."/>
            <person name="Garbe J."/>
        </authorList>
    </citation>
    <scope>NUCLEOTIDE SEQUENCE</scope>
    <source>
        <strain evidence="14">Duluth1</strain>
        <tissue evidence="14">Whole animal</tissue>
    </source>
</reference>
<evidence type="ECO:0000256" key="5">
    <source>
        <dbReference type="ARBA" id="ARBA00022503"/>
    </source>
</evidence>
<reference evidence="14" key="1">
    <citation type="journal article" date="2019" name="bioRxiv">
        <title>The Genome of the Zebra Mussel, Dreissena polymorpha: A Resource for Invasive Species Research.</title>
        <authorList>
            <person name="McCartney M.A."/>
            <person name="Auch B."/>
            <person name="Kono T."/>
            <person name="Mallez S."/>
            <person name="Zhang Y."/>
            <person name="Obille A."/>
            <person name="Becker A."/>
            <person name="Abrahante J.E."/>
            <person name="Garbe J."/>
            <person name="Badalamenti J.P."/>
            <person name="Herman A."/>
            <person name="Mangelson H."/>
            <person name="Liachko I."/>
            <person name="Sullivan S."/>
            <person name="Sone E.D."/>
            <person name="Koren S."/>
            <person name="Silverstein K.A.T."/>
            <person name="Beckman K.B."/>
            <person name="Gohl D.M."/>
        </authorList>
    </citation>
    <scope>NUCLEOTIDE SEQUENCE</scope>
    <source>
        <strain evidence="14">Duluth1</strain>
        <tissue evidence="14">Whole animal</tissue>
    </source>
</reference>
<evidence type="ECO:0000256" key="12">
    <source>
        <dbReference type="RuleBase" id="RU003684"/>
    </source>
</evidence>
<comment type="similarity">
    <text evidence="11 12">Belongs to the arginase family.</text>
</comment>
<evidence type="ECO:0000256" key="13">
    <source>
        <dbReference type="RuleBase" id="RU361159"/>
    </source>
</evidence>
<feature type="binding site" evidence="10">
    <location>
        <position position="245"/>
    </location>
    <ligand>
        <name>Mn(2+)</name>
        <dbReference type="ChEBI" id="CHEBI:29035"/>
        <label>1</label>
    </ligand>
</feature>
<dbReference type="PROSITE" id="PS51409">
    <property type="entry name" value="ARGINASE_2"/>
    <property type="match status" value="1"/>
</dbReference>
<organism evidence="14 15">
    <name type="scientific">Dreissena polymorpha</name>
    <name type="common">Zebra mussel</name>
    <name type="synonym">Mytilus polymorpha</name>
    <dbReference type="NCBI Taxonomy" id="45954"/>
    <lineage>
        <taxon>Eukaryota</taxon>
        <taxon>Metazoa</taxon>
        <taxon>Spiralia</taxon>
        <taxon>Lophotrochozoa</taxon>
        <taxon>Mollusca</taxon>
        <taxon>Bivalvia</taxon>
        <taxon>Autobranchia</taxon>
        <taxon>Heteroconchia</taxon>
        <taxon>Euheterodonta</taxon>
        <taxon>Imparidentia</taxon>
        <taxon>Neoheterodontei</taxon>
        <taxon>Myida</taxon>
        <taxon>Dreissenoidea</taxon>
        <taxon>Dreissenidae</taxon>
        <taxon>Dreissena</taxon>
    </lineage>
</organism>
<dbReference type="InterPro" id="IPR006035">
    <property type="entry name" value="Ureohydrolase"/>
</dbReference>
<evidence type="ECO:0000256" key="11">
    <source>
        <dbReference type="PROSITE-ProRule" id="PRU00742"/>
    </source>
</evidence>
<protein>
    <recommendedName>
        <fullName evidence="3 13">Arginase</fullName>
        <ecNumber evidence="2 13">3.5.3.1</ecNumber>
    </recommendedName>
</protein>
<proteinExistence type="inferred from homology"/>
<evidence type="ECO:0000256" key="4">
    <source>
        <dbReference type="ARBA" id="ARBA00022436"/>
    </source>
</evidence>
<dbReference type="EC" id="3.5.3.1" evidence="2 13"/>
<dbReference type="GO" id="GO:0005634">
    <property type="term" value="C:nucleus"/>
    <property type="evidence" value="ECO:0007669"/>
    <property type="project" value="TreeGrafter"/>
</dbReference>
<dbReference type="SUPFAM" id="SSF52768">
    <property type="entry name" value="Arginase/deacetylase"/>
    <property type="match status" value="1"/>
</dbReference>
<evidence type="ECO:0000256" key="6">
    <source>
        <dbReference type="ARBA" id="ARBA00022723"/>
    </source>
</evidence>
<keyword evidence="8 10" id="KW-0464">Manganese</keyword>
<dbReference type="OrthoDB" id="9992747at2759"/>
<dbReference type="AlphaFoldDB" id="A0A9D4R4Y6"/>
<dbReference type="PROSITE" id="PS01053">
    <property type="entry name" value="ARGINASE_1"/>
    <property type="match status" value="1"/>
</dbReference>
<dbReference type="PIRSF" id="PIRSF036979">
    <property type="entry name" value="Arginase"/>
    <property type="match status" value="1"/>
</dbReference>
<evidence type="ECO:0000313" key="15">
    <source>
        <dbReference type="Proteomes" id="UP000828390"/>
    </source>
</evidence>
<dbReference type="GO" id="GO:0005829">
    <property type="term" value="C:cytosol"/>
    <property type="evidence" value="ECO:0007669"/>
    <property type="project" value="TreeGrafter"/>
</dbReference>
<feature type="binding site" evidence="10">
    <location>
        <position position="141"/>
    </location>
    <ligand>
        <name>Mn(2+)</name>
        <dbReference type="ChEBI" id="CHEBI:29035"/>
        <label>1</label>
    </ligand>
</feature>
<keyword evidence="15" id="KW-1185">Reference proteome</keyword>
<keyword evidence="5 13" id="KW-0056">Arginine metabolism</keyword>
<dbReference type="PRINTS" id="PR00116">
    <property type="entry name" value="ARGINASE"/>
</dbReference>
<evidence type="ECO:0000256" key="2">
    <source>
        <dbReference type="ARBA" id="ARBA00012168"/>
    </source>
</evidence>
<comment type="cofactor">
    <cofactor evidence="10 13">
        <name>Mn(2+)</name>
        <dbReference type="ChEBI" id="CHEBI:29035"/>
    </cofactor>
    <text evidence="10 13">Binds 2 manganese ions per subunit.</text>
</comment>
<evidence type="ECO:0000313" key="14">
    <source>
        <dbReference type="EMBL" id="KAH3854398.1"/>
    </source>
</evidence>
<dbReference type="EMBL" id="JAIWYP010000003">
    <property type="protein sequence ID" value="KAH3854398.1"/>
    <property type="molecule type" value="Genomic_DNA"/>
</dbReference>
<dbReference type="PANTHER" id="PTHR43782">
    <property type="entry name" value="ARGINASE"/>
    <property type="match status" value="1"/>
</dbReference>
<feature type="binding site" evidence="10">
    <location>
        <position position="139"/>
    </location>
    <ligand>
        <name>Mn(2+)</name>
        <dbReference type="ChEBI" id="CHEBI:29035"/>
        <label>1</label>
    </ligand>
</feature>
<dbReference type="NCBIfam" id="TIGR01229">
    <property type="entry name" value="rocF_arginase"/>
    <property type="match status" value="1"/>
</dbReference>
<dbReference type="InterPro" id="IPR023696">
    <property type="entry name" value="Ureohydrolase_dom_sf"/>
</dbReference>
<dbReference type="Pfam" id="PF00491">
    <property type="entry name" value="Arginase"/>
    <property type="match status" value="1"/>
</dbReference>
<dbReference type="Gene3D" id="3.40.800.10">
    <property type="entry name" value="Ureohydrolase domain"/>
    <property type="match status" value="1"/>
</dbReference>
<dbReference type="Proteomes" id="UP000828390">
    <property type="component" value="Unassembled WGS sequence"/>
</dbReference>
<dbReference type="PANTHER" id="PTHR43782:SF3">
    <property type="entry name" value="ARGINASE"/>
    <property type="match status" value="1"/>
</dbReference>
<dbReference type="GO" id="GO:0000050">
    <property type="term" value="P:urea cycle"/>
    <property type="evidence" value="ECO:0007669"/>
    <property type="project" value="UniProtKB-KW"/>
</dbReference>
<name>A0A9D4R4Y6_DREPO</name>
<gene>
    <name evidence="14" type="ORF">DPMN_096940</name>
</gene>
<comment type="caution">
    <text evidence="14">The sequence shown here is derived from an EMBL/GenBank/DDBJ whole genome shotgun (WGS) entry which is preliminary data.</text>
</comment>
<dbReference type="GO" id="GO:0006525">
    <property type="term" value="P:arginine metabolic process"/>
    <property type="evidence" value="ECO:0007669"/>
    <property type="project" value="UniProtKB-KW"/>
</dbReference>
<keyword evidence="4 13" id="KW-0835">Urea cycle</keyword>
<dbReference type="InterPro" id="IPR020855">
    <property type="entry name" value="Ureohydrolase_Mn_BS"/>
</dbReference>
<evidence type="ECO:0000256" key="7">
    <source>
        <dbReference type="ARBA" id="ARBA00022801"/>
    </source>
</evidence>
<keyword evidence="7 12" id="KW-0378">Hydrolase</keyword>
<dbReference type="GO" id="GO:0004053">
    <property type="term" value="F:arginase activity"/>
    <property type="evidence" value="ECO:0007669"/>
    <property type="project" value="UniProtKB-EC"/>
</dbReference>
<evidence type="ECO:0000256" key="8">
    <source>
        <dbReference type="ARBA" id="ARBA00023211"/>
    </source>
</evidence>
<keyword evidence="6 10" id="KW-0479">Metal-binding</keyword>
<dbReference type="GO" id="GO:0030145">
    <property type="term" value="F:manganese ion binding"/>
    <property type="evidence" value="ECO:0007669"/>
    <property type="project" value="TreeGrafter"/>
</dbReference>
<feature type="binding site" evidence="10">
    <location>
        <position position="247"/>
    </location>
    <ligand>
        <name>Mn(2+)</name>
        <dbReference type="ChEBI" id="CHEBI:29035"/>
        <label>1</label>
    </ligand>
</feature>
<comment type="catalytic activity">
    <reaction evidence="9 13">
        <text>L-arginine + H2O = urea + L-ornithine</text>
        <dbReference type="Rhea" id="RHEA:20569"/>
        <dbReference type="ChEBI" id="CHEBI:15377"/>
        <dbReference type="ChEBI" id="CHEBI:16199"/>
        <dbReference type="ChEBI" id="CHEBI:32682"/>
        <dbReference type="ChEBI" id="CHEBI:46911"/>
        <dbReference type="EC" id="3.5.3.1"/>
    </reaction>
</comment>
<evidence type="ECO:0000256" key="9">
    <source>
        <dbReference type="ARBA" id="ARBA00047391"/>
    </source>
</evidence>
<dbReference type="InterPro" id="IPR014033">
    <property type="entry name" value="Arginase"/>
</dbReference>
<feature type="binding site" evidence="10">
    <location>
        <position position="114"/>
    </location>
    <ligand>
        <name>Mn(2+)</name>
        <dbReference type="ChEBI" id="CHEBI:29035"/>
        <label>1</label>
    </ligand>
</feature>
<sequence>MDSITELVHMGKEKMGTWKKLGVVGVPVSKGQRRDGTDKGPKFLRDGGLLERLKKIGCEVKDYGDVDFGYIDNDMPHEHVKNPRNIARGSLKTADQVERCLRTEGHCLAIGGDHSMAIGTIIGHARVHPDMAVLWIDAHADINTPLTSDSGNIHGMPLSFVAHELDPYVPHMPGWDEVQPCIGLDQIAWIGLRDVDPLERKIIDKFDMNAFSMHDIDLHGIKNILDMALKAVDPEGVRPIHVSFDVDALDPVHTPSTGTPVSGGLSVREMCYIAEELALTGRLAMIDVAEVNPALGDSKDVDVTVRTTIDVIARFYGQRRQGIAPTGTDIPQATIRRNSLINAL</sequence>
<evidence type="ECO:0000256" key="3">
    <source>
        <dbReference type="ARBA" id="ARBA00018123"/>
    </source>
</evidence>
<evidence type="ECO:0000256" key="10">
    <source>
        <dbReference type="PIRSR" id="PIRSR036979-1"/>
    </source>
</evidence>